<dbReference type="InterPro" id="IPR001789">
    <property type="entry name" value="Sig_transdc_resp-reg_receiver"/>
</dbReference>
<evidence type="ECO:0000259" key="9">
    <source>
        <dbReference type="PROSITE" id="PS51755"/>
    </source>
</evidence>
<sequence>MQDPRHILVIEDDHDIAQMLVLNLRAEGFDVHVAHNGEDGLAQVRQARPQLLVLDLMLPGMDGLDVCRRLREGADYLPIIVLSAKSSETQRVLGLELGADDYLTKPFSMAELVARVHAVMRRMQAAEHLAATRAGVLHHGRLRIDPIAREVHLGGRAVTLTSKEFDLLAFFARNAGRVFKRNELLDQVWGHAHDGYEHTVNSHINRLRNKIEDDPANPGYIRTIWGVGYKFLSPDDANGSAG</sequence>
<keyword evidence="3" id="KW-0805">Transcription regulation</keyword>
<dbReference type="InterPro" id="IPR036388">
    <property type="entry name" value="WH-like_DNA-bd_sf"/>
</dbReference>
<dbReference type="InterPro" id="IPR001867">
    <property type="entry name" value="OmpR/PhoB-type_DNA-bd"/>
</dbReference>
<keyword evidence="1 6" id="KW-0597">Phosphoprotein</keyword>
<evidence type="ECO:0000313" key="11">
    <source>
        <dbReference type="Proteomes" id="UP001566331"/>
    </source>
</evidence>
<dbReference type="PROSITE" id="PS50110">
    <property type="entry name" value="RESPONSE_REGULATORY"/>
    <property type="match status" value="1"/>
</dbReference>
<dbReference type="Proteomes" id="UP001566331">
    <property type="component" value="Unassembled WGS sequence"/>
</dbReference>
<evidence type="ECO:0000256" key="1">
    <source>
        <dbReference type="ARBA" id="ARBA00022553"/>
    </source>
</evidence>
<evidence type="ECO:0000256" key="3">
    <source>
        <dbReference type="ARBA" id="ARBA00023015"/>
    </source>
</evidence>
<dbReference type="Pfam" id="PF00072">
    <property type="entry name" value="Response_reg"/>
    <property type="match status" value="1"/>
</dbReference>
<evidence type="ECO:0000256" key="7">
    <source>
        <dbReference type="PROSITE-ProRule" id="PRU01091"/>
    </source>
</evidence>
<dbReference type="PANTHER" id="PTHR48111:SF4">
    <property type="entry name" value="DNA-BINDING DUAL TRANSCRIPTIONAL REGULATOR OMPR"/>
    <property type="match status" value="1"/>
</dbReference>
<comment type="caution">
    <text evidence="10">The sequence shown here is derived from an EMBL/GenBank/DDBJ whole genome shotgun (WGS) entry which is preliminary data.</text>
</comment>
<dbReference type="RefSeq" id="WP_370562919.1">
    <property type="nucleotide sequence ID" value="NZ_JBFWIB010000002.1"/>
</dbReference>
<dbReference type="EMBL" id="JBFWIC010000003">
    <property type="protein sequence ID" value="MEZ0473735.1"/>
    <property type="molecule type" value="Genomic_DNA"/>
</dbReference>
<evidence type="ECO:0000256" key="2">
    <source>
        <dbReference type="ARBA" id="ARBA00023012"/>
    </source>
</evidence>
<dbReference type="SMART" id="SM00448">
    <property type="entry name" value="REC"/>
    <property type="match status" value="1"/>
</dbReference>
<dbReference type="PANTHER" id="PTHR48111">
    <property type="entry name" value="REGULATOR OF RPOS"/>
    <property type="match status" value="1"/>
</dbReference>
<keyword evidence="2" id="KW-0902">Two-component regulatory system</keyword>
<dbReference type="PROSITE" id="PS51755">
    <property type="entry name" value="OMPR_PHOB"/>
    <property type="match status" value="1"/>
</dbReference>
<keyword evidence="5" id="KW-0804">Transcription</keyword>
<gene>
    <name evidence="10" type="ORF">AB6713_03755</name>
</gene>
<keyword evidence="11" id="KW-1185">Reference proteome</keyword>
<feature type="modified residue" description="4-aspartylphosphate" evidence="6">
    <location>
        <position position="55"/>
    </location>
</feature>
<evidence type="ECO:0000259" key="8">
    <source>
        <dbReference type="PROSITE" id="PS50110"/>
    </source>
</evidence>
<dbReference type="SUPFAM" id="SSF52172">
    <property type="entry name" value="CheY-like"/>
    <property type="match status" value="1"/>
</dbReference>
<dbReference type="InterPro" id="IPR039420">
    <property type="entry name" value="WalR-like"/>
</dbReference>
<accession>A0ABV4HQR2</accession>
<organism evidence="10 11">
    <name type="scientific">Luteimonas salinilitoris</name>
    <dbReference type="NCBI Taxonomy" id="3237697"/>
    <lineage>
        <taxon>Bacteria</taxon>
        <taxon>Pseudomonadati</taxon>
        <taxon>Pseudomonadota</taxon>
        <taxon>Gammaproteobacteria</taxon>
        <taxon>Lysobacterales</taxon>
        <taxon>Lysobacteraceae</taxon>
        <taxon>Luteimonas</taxon>
    </lineage>
</organism>
<evidence type="ECO:0000256" key="6">
    <source>
        <dbReference type="PROSITE-ProRule" id="PRU00169"/>
    </source>
</evidence>
<feature type="DNA-binding region" description="OmpR/PhoB-type" evidence="7">
    <location>
        <begin position="134"/>
        <end position="233"/>
    </location>
</feature>
<dbReference type="Gene3D" id="1.10.10.10">
    <property type="entry name" value="Winged helix-like DNA-binding domain superfamily/Winged helix DNA-binding domain"/>
    <property type="match status" value="1"/>
</dbReference>
<evidence type="ECO:0000313" key="10">
    <source>
        <dbReference type="EMBL" id="MEZ0473735.1"/>
    </source>
</evidence>
<proteinExistence type="predicted"/>
<dbReference type="SMART" id="SM00862">
    <property type="entry name" value="Trans_reg_C"/>
    <property type="match status" value="1"/>
</dbReference>
<dbReference type="InterPro" id="IPR011006">
    <property type="entry name" value="CheY-like_superfamily"/>
</dbReference>
<dbReference type="Gene3D" id="3.40.50.2300">
    <property type="match status" value="1"/>
</dbReference>
<dbReference type="CDD" id="cd00383">
    <property type="entry name" value="trans_reg_C"/>
    <property type="match status" value="1"/>
</dbReference>
<feature type="domain" description="Response regulatory" evidence="8">
    <location>
        <begin position="6"/>
        <end position="120"/>
    </location>
</feature>
<evidence type="ECO:0000256" key="4">
    <source>
        <dbReference type="ARBA" id="ARBA00023125"/>
    </source>
</evidence>
<protein>
    <submittedName>
        <fullName evidence="10">Response regulator transcription factor</fullName>
    </submittedName>
</protein>
<keyword evidence="4 7" id="KW-0238">DNA-binding</keyword>
<dbReference type="Pfam" id="PF00486">
    <property type="entry name" value="Trans_reg_C"/>
    <property type="match status" value="1"/>
</dbReference>
<dbReference type="Gene3D" id="6.10.250.690">
    <property type="match status" value="1"/>
</dbReference>
<name>A0ABV4HQR2_9GAMM</name>
<reference evidence="10 11" key="1">
    <citation type="submission" date="2024-07" db="EMBL/GenBank/DDBJ databases">
        <title>Luteimonas salilacus sp. nov., isolated from the shore soil of Salt Lake in Tibet of China.</title>
        <authorList>
            <person name="Zhang X."/>
            <person name="Li A."/>
        </authorList>
    </citation>
    <scope>NUCLEOTIDE SEQUENCE [LARGE SCALE GENOMIC DNA]</scope>
    <source>
        <strain evidence="10 11">B3-2-R+30</strain>
    </source>
</reference>
<evidence type="ECO:0000256" key="5">
    <source>
        <dbReference type="ARBA" id="ARBA00023163"/>
    </source>
</evidence>
<feature type="domain" description="OmpR/PhoB-type" evidence="9">
    <location>
        <begin position="134"/>
        <end position="233"/>
    </location>
</feature>